<accession>A0A2U9IWG5</accession>
<dbReference type="GO" id="GO:0005524">
    <property type="term" value="F:ATP binding"/>
    <property type="evidence" value="ECO:0007669"/>
    <property type="project" value="UniProtKB-KW"/>
</dbReference>
<evidence type="ECO:0000259" key="1">
    <source>
        <dbReference type="Pfam" id="PF01637"/>
    </source>
</evidence>
<dbReference type="GeneID" id="36836199"/>
<protein>
    <submittedName>
        <fullName evidence="3">ATP-binding protein</fullName>
    </submittedName>
</protein>
<dbReference type="OrthoDB" id="132045at2157"/>
<dbReference type="STRING" id="1293036.GCA_001315825_02987"/>
<keyword evidence="3" id="KW-0547">Nucleotide-binding</keyword>
<dbReference type="InterPro" id="IPR027417">
    <property type="entry name" value="P-loop_NTPase"/>
</dbReference>
<dbReference type="RefSeq" id="WP_110369652.1">
    <property type="nucleotide sequence ID" value="NZ_CP029287.2"/>
</dbReference>
<evidence type="ECO:0000313" key="3">
    <source>
        <dbReference type="EMBL" id="AWS00377.1"/>
    </source>
</evidence>
<reference evidence="3" key="1">
    <citation type="submission" date="2018-05" db="EMBL/GenBank/DDBJ databases">
        <title>Complete Genome Sequences of Extremely Thermoacidophilic, Metal-Mobilizing Type-Strain Members of the Archaeal Family Sulfolobaceae: Acidianus brierleyi DSM-1651T, Acidianus sulfidivorans DSM-18786T, Metallosphaera hakonensis DSM-7519T, and Metallosphaera prunae DSM-10039T.</title>
        <authorList>
            <person name="Counts J.A."/>
            <person name="Kelly R.M."/>
        </authorList>
    </citation>
    <scope>NUCLEOTIDE SEQUENCE [LARGE SCALE GENOMIC DNA]</scope>
    <source>
        <strain evidence="3">HO1-1</strain>
    </source>
</reference>
<proteinExistence type="predicted"/>
<dbReference type="Gene3D" id="3.40.50.300">
    <property type="entry name" value="P-loop containing nucleotide triphosphate hydrolases"/>
    <property type="match status" value="1"/>
</dbReference>
<dbReference type="InterPro" id="IPR036388">
    <property type="entry name" value="WH-like_DNA-bd_sf"/>
</dbReference>
<dbReference type="Gene3D" id="1.10.8.60">
    <property type="match status" value="1"/>
</dbReference>
<dbReference type="Gene3D" id="1.10.10.10">
    <property type="entry name" value="Winged helix-like DNA-binding domain superfamily/Winged helix DNA-binding domain"/>
    <property type="match status" value="1"/>
</dbReference>
<dbReference type="AlphaFoldDB" id="A0A2U9IWG5"/>
<dbReference type="SUPFAM" id="SSF52540">
    <property type="entry name" value="P-loop containing nucleoside triphosphate hydrolases"/>
    <property type="match status" value="1"/>
</dbReference>
<feature type="domain" description="ATPase" evidence="1">
    <location>
        <begin position="14"/>
        <end position="250"/>
    </location>
</feature>
<dbReference type="SUPFAM" id="SSF46785">
    <property type="entry name" value="Winged helix' DNA-binding domain"/>
    <property type="match status" value="1"/>
</dbReference>
<feature type="domain" description="MCM C-terminal" evidence="2">
    <location>
        <begin position="283"/>
        <end position="345"/>
    </location>
</feature>
<dbReference type="PANTHER" id="PTHR34301">
    <property type="entry name" value="DNA-BINDING PROTEIN-RELATED"/>
    <property type="match status" value="1"/>
</dbReference>
<dbReference type="Proteomes" id="UP000247586">
    <property type="component" value="Chromosome"/>
</dbReference>
<sequence length="356" mass="41186">MLFDTEPKTSLSDLFDREEEVEKLKRGLNERLILVLGIRRIGKSSLILSTLNSLGIDYVFIDVRKVYDGVTRKVYIEKLLEEIYSSLTRLSKKEYIRSVFEKIGIEVEYPVKVRIRGEAKDNLSKVFEALNEIGLKKGKVPVVFDETQYLKYSTLGLRPFFAHIYDYMKGITLILTGSEVGLLHDFLGLDDPKSELYGRYYYTVELKPFNEDKSKEFLRRGFKEVIVEVKESVIGEAVKELDGIVGWLVYFGKLYLERKEGAIEEVKEIGSNLVKEELKELEIRSPFYLLILKAIASLGKAKWKNIMDYVTATTGRKVNNATLYRELNTLMNMGFIEKVDEEYRVTDPIIRYAVLK</sequence>
<dbReference type="InterPro" id="IPR036390">
    <property type="entry name" value="WH_DNA-bd_sf"/>
</dbReference>
<evidence type="ECO:0000259" key="2">
    <source>
        <dbReference type="Pfam" id="PF21100"/>
    </source>
</evidence>
<keyword evidence="4" id="KW-1185">Reference proteome</keyword>
<evidence type="ECO:0000313" key="4">
    <source>
        <dbReference type="Proteomes" id="UP000247586"/>
    </source>
</evidence>
<dbReference type="Pfam" id="PF21100">
    <property type="entry name" value="WHD_MCM"/>
    <property type="match status" value="1"/>
</dbReference>
<dbReference type="KEGG" id="mhk:DFR87_12610"/>
<dbReference type="EMBL" id="CP029287">
    <property type="protein sequence ID" value="AWS00377.1"/>
    <property type="molecule type" value="Genomic_DNA"/>
</dbReference>
<dbReference type="Pfam" id="PF01637">
    <property type="entry name" value="ATPase_2"/>
    <property type="match status" value="1"/>
</dbReference>
<gene>
    <name evidence="3" type="ORF">DFR87_12610</name>
</gene>
<dbReference type="PANTHER" id="PTHR34301:SF8">
    <property type="entry name" value="ATPASE DOMAIN-CONTAINING PROTEIN"/>
    <property type="match status" value="1"/>
</dbReference>
<dbReference type="InterPro" id="IPR011579">
    <property type="entry name" value="ATPase_dom"/>
</dbReference>
<organism evidence="3 4">
    <name type="scientific">Metallosphaera hakonensis JCM 8857 = DSM 7519</name>
    <dbReference type="NCBI Taxonomy" id="1293036"/>
    <lineage>
        <taxon>Archaea</taxon>
        <taxon>Thermoproteota</taxon>
        <taxon>Thermoprotei</taxon>
        <taxon>Sulfolobales</taxon>
        <taxon>Sulfolobaceae</taxon>
        <taxon>Metallosphaera</taxon>
    </lineage>
</organism>
<dbReference type="InterPro" id="IPR048907">
    <property type="entry name" value="WHD_MCM_arc"/>
</dbReference>
<name>A0A2U9IWG5_9CREN</name>
<keyword evidence="3" id="KW-0067">ATP-binding</keyword>